<dbReference type="Proteomes" id="UP001163324">
    <property type="component" value="Chromosome 9"/>
</dbReference>
<comment type="caution">
    <text evidence="1">The sequence shown here is derived from an EMBL/GenBank/DDBJ whole genome shotgun (WGS) entry which is preliminary data.</text>
</comment>
<proteinExistence type="predicted"/>
<name>A0ACC0UQ50_9HYPO</name>
<organism evidence="1 2">
    <name type="scientific">Trichothecium roseum</name>
    <dbReference type="NCBI Taxonomy" id="47278"/>
    <lineage>
        <taxon>Eukaryota</taxon>
        <taxon>Fungi</taxon>
        <taxon>Dikarya</taxon>
        <taxon>Ascomycota</taxon>
        <taxon>Pezizomycotina</taxon>
        <taxon>Sordariomycetes</taxon>
        <taxon>Hypocreomycetidae</taxon>
        <taxon>Hypocreales</taxon>
        <taxon>Hypocreales incertae sedis</taxon>
        <taxon>Trichothecium</taxon>
    </lineage>
</organism>
<reference evidence="1" key="1">
    <citation type="submission" date="2022-10" db="EMBL/GenBank/DDBJ databases">
        <title>Complete Genome of Trichothecium roseum strain YXFP-22015, a Plant Pathogen Isolated from Citrus.</title>
        <authorList>
            <person name="Wang Y."/>
            <person name="Zhu L."/>
        </authorList>
    </citation>
    <scope>NUCLEOTIDE SEQUENCE</scope>
    <source>
        <strain evidence="1">YXFP-22015</strain>
    </source>
</reference>
<keyword evidence="2" id="KW-1185">Reference proteome</keyword>
<evidence type="ECO:0000313" key="2">
    <source>
        <dbReference type="Proteomes" id="UP001163324"/>
    </source>
</evidence>
<protein>
    <submittedName>
        <fullName evidence="1">Uncharacterized protein</fullName>
    </submittedName>
</protein>
<dbReference type="EMBL" id="CM047948">
    <property type="protein sequence ID" value="KAI9896181.1"/>
    <property type="molecule type" value="Genomic_DNA"/>
</dbReference>
<evidence type="ECO:0000313" key="1">
    <source>
        <dbReference type="EMBL" id="KAI9896181.1"/>
    </source>
</evidence>
<gene>
    <name evidence="1" type="ORF">N3K66_008353</name>
</gene>
<sequence length="763" mass="84257">MEEETDASFSREGDDEQQPATTTEKLACHRCRQRKVKCDRVTPCSHCVKAGVSCSYAAGPKPRERRQRVMISNTYDAKLDSISRKIDLLSQRMSNLNHESPKSIVPHPLDGAEPITFNKEDRYCSSGFGPTPSASSLGSTPNQEPLPYTPKDSVPRVHHDSSKVEYEGESSLFSHAVFASRFLQNAIDNTANAEVAHEMEAVLENLRAAVRFGKQPSDSLDKLYPHARTMPPGSSTRNLPLPSTDKVFVCLRMAKECTQVATLWLGDYIKPAQFTDYFIKVVSPGPAAEADLIIVHCGLYWLFCECSKAVVDGGTKEDYDAQALLCEANLSTVLANLRFHQPTNIDLAYAMGMASLYFLQKSKSSTAWKFISLASQTVQSLGLHHNAPAGTERSEERAQKRELFWTIYMTEKMLSLRLGRSSSFRDQDITVARPGAERPNGTFLAELAPGWISVASIQGRIYEDIYSSRALMQPPHVRTCRARALAAELKAAMQQAQNVHDHYQRSNGHMLGSDFHEIARRSDRVIGLAMLTLIYRSIGPESASASSVFGQECIDAARDTLQEHDRCVAAIVKAQGETVHLEAYINWSTNNSPFIPFIVLFCHIIETAEPSDLEHMRAFVETLESTSDSHAHNTCDKQRQLFKALYDVAAKYLEVRSRTHGSQGDMSWWSMARQQYAGASTGGASSNGPGVGMVDATSAPSYPPPHGTAADGDGMALMDGMAGPASFQSTPFGDADMDMDFSGAELWDWFNKNQSIMRILEDT</sequence>
<accession>A0ACC0UQ50</accession>